<dbReference type="Gene3D" id="3.30.565.10">
    <property type="entry name" value="Histidine kinase-like ATPase, C-terminal domain"/>
    <property type="match status" value="1"/>
</dbReference>
<sequence>MNRLVALSDDRDRVVERVPGEAPVTLPTQPVASDVLHALRPLLEPLARPAQLRLTTPSRATLPAALTAEMLERMVVNLVRNSASALRRSRRLSRHIDITLTDSCGRLWLTVADNGPGMEMVTAARFAGSTEDAKPGPRGGLGHRILQELAAASGARMELTVHPGQGTIFVYSWARTDLSEQVCQVISIERKCTSC</sequence>
<dbReference type="InterPro" id="IPR005467">
    <property type="entry name" value="His_kinase_dom"/>
</dbReference>
<dbReference type="Proteomes" id="UP001596391">
    <property type="component" value="Unassembled WGS sequence"/>
</dbReference>
<dbReference type="SUPFAM" id="SSF55874">
    <property type="entry name" value="ATPase domain of HSP90 chaperone/DNA topoisomerase II/histidine kinase"/>
    <property type="match status" value="1"/>
</dbReference>
<dbReference type="GO" id="GO:0005524">
    <property type="term" value="F:ATP binding"/>
    <property type="evidence" value="ECO:0007669"/>
    <property type="project" value="UniProtKB-KW"/>
</dbReference>
<keyword evidence="2" id="KW-0067">ATP-binding</keyword>
<dbReference type="SMART" id="SM00387">
    <property type="entry name" value="HATPase_c"/>
    <property type="match status" value="1"/>
</dbReference>
<gene>
    <name evidence="2" type="ORF">ACFQBQ_06165</name>
</gene>
<keyword evidence="2" id="KW-0547">Nucleotide-binding</keyword>
<reference evidence="3" key="1">
    <citation type="journal article" date="2019" name="Int. J. Syst. Evol. Microbiol.">
        <title>The Global Catalogue of Microorganisms (GCM) 10K type strain sequencing project: providing services to taxonomists for standard genome sequencing and annotation.</title>
        <authorList>
            <consortium name="The Broad Institute Genomics Platform"/>
            <consortium name="The Broad Institute Genome Sequencing Center for Infectious Disease"/>
            <person name="Wu L."/>
            <person name="Ma J."/>
        </authorList>
    </citation>
    <scope>NUCLEOTIDE SEQUENCE [LARGE SCALE GENOMIC DNA]</scope>
    <source>
        <strain evidence="3">CGMCC 1.16026</strain>
    </source>
</reference>
<protein>
    <submittedName>
        <fullName evidence="2">ATP-binding protein</fullName>
    </submittedName>
</protein>
<organism evidence="2 3">
    <name type="scientific">Granulicella cerasi</name>
    <dbReference type="NCBI Taxonomy" id="741063"/>
    <lineage>
        <taxon>Bacteria</taxon>
        <taxon>Pseudomonadati</taxon>
        <taxon>Acidobacteriota</taxon>
        <taxon>Terriglobia</taxon>
        <taxon>Terriglobales</taxon>
        <taxon>Acidobacteriaceae</taxon>
        <taxon>Granulicella</taxon>
    </lineage>
</organism>
<dbReference type="EMBL" id="JBHSWI010000001">
    <property type="protein sequence ID" value="MFC6645178.1"/>
    <property type="molecule type" value="Genomic_DNA"/>
</dbReference>
<name>A0ABW1Z8E6_9BACT</name>
<accession>A0ABW1Z8E6</accession>
<evidence type="ECO:0000313" key="3">
    <source>
        <dbReference type="Proteomes" id="UP001596391"/>
    </source>
</evidence>
<dbReference type="InterPro" id="IPR003594">
    <property type="entry name" value="HATPase_dom"/>
</dbReference>
<dbReference type="RefSeq" id="WP_390234386.1">
    <property type="nucleotide sequence ID" value="NZ_JBHSWI010000001.1"/>
</dbReference>
<feature type="domain" description="Histidine kinase" evidence="1">
    <location>
        <begin position="1"/>
        <end position="177"/>
    </location>
</feature>
<comment type="caution">
    <text evidence="2">The sequence shown here is derived from an EMBL/GenBank/DDBJ whole genome shotgun (WGS) entry which is preliminary data.</text>
</comment>
<dbReference type="Pfam" id="PF02518">
    <property type="entry name" value="HATPase_c"/>
    <property type="match status" value="1"/>
</dbReference>
<evidence type="ECO:0000313" key="2">
    <source>
        <dbReference type="EMBL" id="MFC6645178.1"/>
    </source>
</evidence>
<keyword evidence="3" id="KW-1185">Reference proteome</keyword>
<proteinExistence type="predicted"/>
<dbReference type="PROSITE" id="PS50109">
    <property type="entry name" value="HIS_KIN"/>
    <property type="match status" value="1"/>
</dbReference>
<dbReference type="InterPro" id="IPR036890">
    <property type="entry name" value="HATPase_C_sf"/>
</dbReference>
<evidence type="ECO:0000259" key="1">
    <source>
        <dbReference type="PROSITE" id="PS50109"/>
    </source>
</evidence>